<protein>
    <submittedName>
        <fullName evidence="8">Amino acid ABC transporter ATP-binding protein</fullName>
    </submittedName>
</protein>
<dbReference type="EMBL" id="JAAVJI010000017">
    <property type="protein sequence ID" value="NJP03293.1"/>
    <property type="molecule type" value="Genomic_DNA"/>
</dbReference>
<reference evidence="8 9" key="1">
    <citation type="submission" date="2020-03" db="EMBL/GenBank/DDBJ databases">
        <authorList>
            <person name="Wang L."/>
            <person name="He N."/>
            <person name="Li Y."/>
            <person name="Fang Y."/>
            <person name="Zhang F."/>
        </authorList>
    </citation>
    <scope>NUCLEOTIDE SEQUENCE [LARGE SCALE GENOMIC DNA]</scope>
    <source>
        <strain evidence="9">hsmgli-8</strain>
    </source>
</reference>
<dbReference type="PROSITE" id="PS50893">
    <property type="entry name" value="ABC_TRANSPORTER_2"/>
    <property type="match status" value="1"/>
</dbReference>
<dbReference type="InterPro" id="IPR027417">
    <property type="entry name" value="P-loop_NTPase"/>
</dbReference>
<evidence type="ECO:0000256" key="1">
    <source>
        <dbReference type="ARBA" id="ARBA00004417"/>
    </source>
</evidence>
<evidence type="ECO:0000256" key="4">
    <source>
        <dbReference type="ARBA" id="ARBA00022519"/>
    </source>
</evidence>
<keyword evidence="4" id="KW-0472">Membrane</keyword>
<dbReference type="PROSITE" id="PS00211">
    <property type="entry name" value="ABC_TRANSPORTER_1"/>
    <property type="match status" value="1"/>
</dbReference>
<dbReference type="PANTHER" id="PTHR43166">
    <property type="entry name" value="AMINO ACID IMPORT ATP-BINDING PROTEIN"/>
    <property type="match status" value="1"/>
</dbReference>
<keyword evidence="9" id="KW-1185">Reference proteome</keyword>
<evidence type="ECO:0000313" key="9">
    <source>
        <dbReference type="Proteomes" id="UP000746535"/>
    </source>
</evidence>
<name>A0ABX0YN35_9PSED</name>
<dbReference type="SUPFAM" id="SSF52540">
    <property type="entry name" value="P-loop containing nucleoside triphosphate hydrolases"/>
    <property type="match status" value="1"/>
</dbReference>
<evidence type="ECO:0000256" key="2">
    <source>
        <dbReference type="ARBA" id="ARBA00005417"/>
    </source>
</evidence>
<keyword evidence="6 8" id="KW-0067">ATP-binding</keyword>
<gene>
    <name evidence="8" type="ORF">HBH25_20870</name>
</gene>
<dbReference type="Pfam" id="PF00005">
    <property type="entry name" value="ABC_tran"/>
    <property type="match status" value="1"/>
</dbReference>
<dbReference type="InterPro" id="IPR003439">
    <property type="entry name" value="ABC_transporter-like_ATP-bd"/>
</dbReference>
<evidence type="ECO:0000313" key="8">
    <source>
        <dbReference type="EMBL" id="NJP03293.1"/>
    </source>
</evidence>
<accession>A0ABX0YN35</accession>
<dbReference type="Proteomes" id="UP000746535">
    <property type="component" value="Unassembled WGS sequence"/>
</dbReference>
<dbReference type="PANTHER" id="PTHR43166:SF4">
    <property type="entry name" value="PHOSPHONATES IMPORT ATP-BINDING PROTEIN PHNC"/>
    <property type="match status" value="1"/>
</dbReference>
<comment type="caution">
    <text evidence="8">The sequence shown here is derived from an EMBL/GenBank/DDBJ whole genome shotgun (WGS) entry which is preliminary data.</text>
</comment>
<dbReference type="RefSeq" id="WP_168085860.1">
    <property type="nucleotide sequence ID" value="NZ_JAAVJI010000017.1"/>
</dbReference>
<organism evidence="8 9">
    <name type="scientific">Pseudomonas quercus</name>
    <dbReference type="NCBI Taxonomy" id="2722792"/>
    <lineage>
        <taxon>Bacteria</taxon>
        <taxon>Pseudomonadati</taxon>
        <taxon>Pseudomonadota</taxon>
        <taxon>Gammaproteobacteria</taxon>
        <taxon>Pseudomonadales</taxon>
        <taxon>Pseudomonadaceae</taxon>
        <taxon>Pseudomonas</taxon>
    </lineage>
</organism>
<dbReference type="InterPro" id="IPR030679">
    <property type="entry name" value="ABC_ATPase_HisP-typ"/>
</dbReference>
<comment type="subcellular location">
    <subcellularLocation>
        <location evidence="1">Cell inner membrane</location>
        <topology evidence="1">Peripheral membrane protein</topology>
    </subcellularLocation>
</comment>
<dbReference type="Gene3D" id="3.40.50.300">
    <property type="entry name" value="P-loop containing nucleotide triphosphate hydrolases"/>
    <property type="match status" value="1"/>
</dbReference>
<evidence type="ECO:0000256" key="5">
    <source>
        <dbReference type="ARBA" id="ARBA00022741"/>
    </source>
</evidence>
<evidence type="ECO:0000256" key="6">
    <source>
        <dbReference type="ARBA" id="ARBA00022840"/>
    </source>
</evidence>
<sequence>MSPVIEVERMSKFYGAFQALDNINLNVEQGEVVVILGPSGSGKSTLIRCINLLEDYQQGDIRVSSQRVEHGKHLAGIRCEVGMVFQNFNLYPHLTVLANVALAPIRVRRLSRHDAQARAQQLLEKVGMGAHAHKYPSQLSGGQQQRVAIARTMAMEPRVILFDEPTSALDPEMVGEVLDVMQNLARSGVTMVVVTHEMGFARKVADRVIFMESGRIIEQNNPHAFFTAPQEARTRAFLQAILHH</sequence>
<feature type="domain" description="ABC transporter" evidence="7">
    <location>
        <begin position="5"/>
        <end position="238"/>
    </location>
</feature>
<comment type="similarity">
    <text evidence="2">Belongs to the ABC transporter superfamily.</text>
</comment>
<dbReference type="InterPro" id="IPR050086">
    <property type="entry name" value="MetN_ABC_transporter-like"/>
</dbReference>
<dbReference type="InterPro" id="IPR003593">
    <property type="entry name" value="AAA+_ATPase"/>
</dbReference>
<keyword evidence="5" id="KW-0547">Nucleotide-binding</keyword>
<evidence type="ECO:0000259" key="7">
    <source>
        <dbReference type="PROSITE" id="PS50893"/>
    </source>
</evidence>
<keyword evidence="4" id="KW-1003">Cell membrane</keyword>
<dbReference type="CDD" id="cd03262">
    <property type="entry name" value="ABC_HisP_GlnQ"/>
    <property type="match status" value="1"/>
</dbReference>
<dbReference type="GO" id="GO:0005524">
    <property type="term" value="F:ATP binding"/>
    <property type="evidence" value="ECO:0007669"/>
    <property type="project" value="UniProtKB-KW"/>
</dbReference>
<dbReference type="PIRSF" id="PIRSF039085">
    <property type="entry name" value="ABC_ATPase_HisP"/>
    <property type="match status" value="1"/>
</dbReference>
<keyword evidence="4" id="KW-0997">Cell inner membrane</keyword>
<proteinExistence type="inferred from homology"/>
<dbReference type="SMART" id="SM00382">
    <property type="entry name" value="AAA"/>
    <property type="match status" value="1"/>
</dbReference>
<keyword evidence="3" id="KW-0813">Transport</keyword>
<dbReference type="InterPro" id="IPR017871">
    <property type="entry name" value="ABC_transporter-like_CS"/>
</dbReference>
<evidence type="ECO:0000256" key="3">
    <source>
        <dbReference type="ARBA" id="ARBA00022448"/>
    </source>
</evidence>